<keyword evidence="1" id="KW-0805">Transcription regulation</keyword>
<evidence type="ECO:0000313" key="8">
    <source>
        <dbReference type="Proteomes" id="UP000515512"/>
    </source>
</evidence>
<organism evidence="7 8">
    <name type="scientific">Nocardia huaxiensis</name>
    <dbReference type="NCBI Taxonomy" id="2755382"/>
    <lineage>
        <taxon>Bacteria</taxon>
        <taxon>Bacillati</taxon>
        <taxon>Actinomycetota</taxon>
        <taxon>Actinomycetes</taxon>
        <taxon>Mycobacteriales</taxon>
        <taxon>Nocardiaceae</taxon>
        <taxon>Nocardia</taxon>
    </lineage>
</organism>
<gene>
    <name evidence="7" type="ORF">H0264_23680</name>
</gene>
<keyword evidence="3" id="KW-0804">Transcription</keyword>
<dbReference type="InterPro" id="IPR036388">
    <property type="entry name" value="WH-like_DNA-bd_sf"/>
</dbReference>
<feature type="domain" description="HTH iclR-type" evidence="5">
    <location>
        <begin position="13"/>
        <end position="73"/>
    </location>
</feature>
<dbReference type="InterPro" id="IPR036390">
    <property type="entry name" value="WH_DNA-bd_sf"/>
</dbReference>
<dbReference type="SUPFAM" id="SSF46785">
    <property type="entry name" value="Winged helix' DNA-binding domain"/>
    <property type="match status" value="1"/>
</dbReference>
<evidence type="ECO:0000256" key="1">
    <source>
        <dbReference type="ARBA" id="ARBA00023015"/>
    </source>
</evidence>
<dbReference type="AlphaFoldDB" id="A0A7D6VFG7"/>
<dbReference type="Pfam" id="PF09339">
    <property type="entry name" value="HTH_IclR"/>
    <property type="match status" value="1"/>
</dbReference>
<name>A0A7D6VFG7_9NOCA</name>
<proteinExistence type="predicted"/>
<dbReference type="Pfam" id="PF01614">
    <property type="entry name" value="IclR_C"/>
    <property type="match status" value="1"/>
</dbReference>
<evidence type="ECO:0000259" key="5">
    <source>
        <dbReference type="PROSITE" id="PS51077"/>
    </source>
</evidence>
<dbReference type="PROSITE" id="PS51077">
    <property type="entry name" value="HTH_ICLR"/>
    <property type="match status" value="1"/>
</dbReference>
<evidence type="ECO:0000256" key="2">
    <source>
        <dbReference type="ARBA" id="ARBA00023125"/>
    </source>
</evidence>
<protein>
    <submittedName>
        <fullName evidence="7">Helix-turn-helix domain-containing protein</fullName>
    </submittedName>
</protein>
<dbReference type="KEGG" id="nhu:H0264_23680"/>
<dbReference type="EMBL" id="CP059399">
    <property type="protein sequence ID" value="QLY28370.1"/>
    <property type="molecule type" value="Genomic_DNA"/>
</dbReference>
<dbReference type="Gene3D" id="1.10.10.10">
    <property type="entry name" value="Winged helix-like DNA-binding domain superfamily/Winged helix DNA-binding domain"/>
    <property type="match status" value="1"/>
</dbReference>
<dbReference type="SUPFAM" id="SSF55781">
    <property type="entry name" value="GAF domain-like"/>
    <property type="match status" value="1"/>
</dbReference>
<dbReference type="InterPro" id="IPR005471">
    <property type="entry name" value="Tscrpt_reg_IclR_N"/>
</dbReference>
<feature type="region of interest" description="Disordered" evidence="4">
    <location>
        <begin position="285"/>
        <end position="307"/>
    </location>
</feature>
<evidence type="ECO:0000256" key="3">
    <source>
        <dbReference type="ARBA" id="ARBA00023163"/>
    </source>
</evidence>
<evidence type="ECO:0000256" key="4">
    <source>
        <dbReference type="SAM" id="MobiDB-lite"/>
    </source>
</evidence>
<dbReference type="InterPro" id="IPR029016">
    <property type="entry name" value="GAF-like_dom_sf"/>
</dbReference>
<feature type="domain" description="IclR-ED" evidence="6">
    <location>
        <begin position="74"/>
        <end position="258"/>
    </location>
</feature>
<keyword evidence="2" id="KW-0238">DNA-binding</keyword>
<reference evidence="7 8" key="1">
    <citation type="submission" date="2020-07" db="EMBL/GenBank/DDBJ databases">
        <authorList>
            <person name="Zhuang K."/>
            <person name="Ran Y."/>
        </authorList>
    </citation>
    <scope>NUCLEOTIDE SEQUENCE [LARGE SCALE GENOMIC DNA]</scope>
    <source>
        <strain evidence="7 8">WCH-YHL-001</strain>
    </source>
</reference>
<evidence type="ECO:0000313" key="7">
    <source>
        <dbReference type="EMBL" id="QLY28370.1"/>
    </source>
</evidence>
<dbReference type="GO" id="GO:0003677">
    <property type="term" value="F:DNA binding"/>
    <property type="evidence" value="ECO:0007669"/>
    <property type="project" value="UniProtKB-KW"/>
</dbReference>
<dbReference type="Gene3D" id="3.30.450.40">
    <property type="match status" value="1"/>
</dbReference>
<dbReference type="GO" id="GO:0045892">
    <property type="term" value="P:negative regulation of DNA-templated transcription"/>
    <property type="evidence" value="ECO:0007669"/>
    <property type="project" value="TreeGrafter"/>
</dbReference>
<dbReference type="PROSITE" id="PS51078">
    <property type="entry name" value="ICLR_ED"/>
    <property type="match status" value="1"/>
</dbReference>
<dbReference type="PANTHER" id="PTHR30136">
    <property type="entry name" value="HELIX-TURN-HELIX TRANSCRIPTIONAL REGULATOR, ICLR FAMILY"/>
    <property type="match status" value="1"/>
</dbReference>
<dbReference type="InterPro" id="IPR050707">
    <property type="entry name" value="HTH_MetabolicPath_Reg"/>
</dbReference>
<dbReference type="RefSeq" id="WP_181579578.1">
    <property type="nucleotide sequence ID" value="NZ_CP059399.1"/>
</dbReference>
<dbReference type="SMART" id="SM00346">
    <property type="entry name" value="HTH_ICLR"/>
    <property type="match status" value="1"/>
</dbReference>
<dbReference type="Proteomes" id="UP000515512">
    <property type="component" value="Chromosome"/>
</dbReference>
<keyword evidence="8" id="KW-1185">Reference proteome</keyword>
<dbReference type="InterPro" id="IPR014757">
    <property type="entry name" value="Tscrpt_reg_IclR_C"/>
</dbReference>
<sequence>MAGTGGETMLDDHTVIGRTVAILDVVTRSNGPVTLAELTRRTRLPKSTVRRIANTLAEHQMLTSAPDGYLAGGRLIDHMMGAADSVRQPLIVQPYLQELHQRSRGELAWFATVENDELMLTTAVFDRSFGTVVKRRCWPTLSHLGSSIVLTASGRLQVAHNPEQADRVLSSEIRPLTKYSVTDRRKHRALLDRTRDTGVATEAEQVLLGWSCSAAAVRDAHGRMVAALGLIGRTGDTARSLAGQVLKLAGQLAVDLREPDTHSTVRGLVPNPPWSSLRDHDRAESVVGSGPHWAPHHMQGRMANQFP</sequence>
<dbReference type="GO" id="GO:0003700">
    <property type="term" value="F:DNA-binding transcription factor activity"/>
    <property type="evidence" value="ECO:0007669"/>
    <property type="project" value="TreeGrafter"/>
</dbReference>
<accession>A0A7D6VFG7</accession>
<dbReference type="PANTHER" id="PTHR30136:SF35">
    <property type="entry name" value="HTH-TYPE TRANSCRIPTIONAL REGULATOR RV1719"/>
    <property type="match status" value="1"/>
</dbReference>
<evidence type="ECO:0000259" key="6">
    <source>
        <dbReference type="PROSITE" id="PS51078"/>
    </source>
</evidence>